<dbReference type="PANTHER" id="PTHR11727">
    <property type="entry name" value="DIMETHYLADENOSINE TRANSFERASE"/>
    <property type="match status" value="1"/>
</dbReference>
<gene>
    <name evidence="7" type="primary">rsmA</name>
    <name evidence="7" type="synonym">ksgA</name>
    <name evidence="10" type="ORF">A2914_00395</name>
</gene>
<dbReference type="EMBL" id="MFVA01000012">
    <property type="protein sequence ID" value="OGI88556.1"/>
    <property type="molecule type" value="Genomic_DNA"/>
</dbReference>
<comment type="caution">
    <text evidence="10">The sequence shown here is derived from an EMBL/GenBank/DDBJ whole genome shotgun (WGS) entry which is preliminary data.</text>
</comment>
<feature type="binding site" evidence="7 8">
    <location>
        <position position="40"/>
    </location>
    <ligand>
        <name>S-adenosyl-L-methionine</name>
        <dbReference type="ChEBI" id="CHEBI:59789"/>
    </ligand>
</feature>
<dbReference type="InterPro" id="IPR020598">
    <property type="entry name" value="rRNA_Ade_methylase_Trfase_N"/>
</dbReference>
<evidence type="ECO:0000256" key="3">
    <source>
        <dbReference type="ARBA" id="ARBA00022603"/>
    </source>
</evidence>
<evidence type="ECO:0000256" key="1">
    <source>
        <dbReference type="ARBA" id="ARBA00022490"/>
    </source>
</evidence>
<dbReference type="GO" id="GO:0003723">
    <property type="term" value="F:RNA binding"/>
    <property type="evidence" value="ECO:0007669"/>
    <property type="project" value="UniProtKB-UniRule"/>
</dbReference>
<evidence type="ECO:0000256" key="6">
    <source>
        <dbReference type="ARBA" id="ARBA00022884"/>
    </source>
</evidence>
<keyword evidence="6 7" id="KW-0694">RNA-binding</keyword>
<evidence type="ECO:0000256" key="5">
    <source>
        <dbReference type="ARBA" id="ARBA00022691"/>
    </source>
</evidence>
<dbReference type="STRING" id="1801776.A2914_00395"/>
<feature type="domain" description="Ribosomal RNA adenine methylase transferase N-terminal" evidence="9">
    <location>
        <begin position="20"/>
        <end position="198"/>
    </location>
</feature>
<dbReference type="InterPro" id="IPR001737">
    <property type="entry name" value="KsgA/Erm"/>
</dbReference>
<organism evidence="10 11">
    <name type="scientific">Candidatus Nomurabacteria bacterium RIFCSPLOWO2_01_FULL_41_21</name>
    <dbReference type="NCBI Taxonomy" id="1801776"/>
    <lineage>
        <taxon>Bacteria</taxon>
        <taxon>Candidatus Nomuraibacteriota</taxon>
    </lineage>
</organism>
<keyword evidence="1 7" id="KW-0963">Cytoplasm</keyword>
<dbReference type="HAMAP" id="MF_00607">
    <property type="entry name" value="16SrRNA_methyltr_A"/>
    <property type="match status" value="1"/>
</dbReference>
<dbReference type="Pfam" id="PF00398">
    <property type="entry name" value="RrnaAD"/>
    <property type="match status" value="1"/>
</dbReference>
<evidence type="ECO:0000256" key="7">
    <source>
        <dbReference type="HAMAP-Rule" id="MF_00607"/>
    </source>
</evidence>
<dbReference type="PANTHER" id="PTHR11727:SF7">
    <property type="entry name" value="DIMETHYLADENOSINE TRANSFERASE-RELATED"/>
    <property type="match status" value="1"/>
</dbReference>
<evidence type="ECO:0000259" key="9">
    <source>
        <dbReference type="SMART" id="SM00650"/>
    </source>
</evidence>
<dbReference type="AlphaFoldDB" id="A0A1F6X348"/>
<keyword evidence="2 7" id="KW-0698">rRNA processing</keyword>
<name>A0A1F6X348_9BACT</name>
<dbReference type="InterPro" id="IPR023165">
    <property type="entry name" value="rRNA_Ade_diMease-like_C"/>
</dbReference>
<feature type="binding site" evidence="7 8">
    <location>
        <position position="15"/>
    </location>
    <ligand>
        <name>S-adenosyl-L-methionine</name>
        <dbReference type="ChEBI" id="CHEBI:59789"/>
    </ligand>
</feature>
<evidence type="ECO:0000256" key="8">
    <source>
        <dbReference type="PROSITE-ProRule" id="PRU01026"/>
    </source>
</evidence>
<sequence>MKKYKAKKSLGQNFLKSHLALRKIIEAGEVGKNDTVLEIGPGRGALTEKLLEKAGKVIAVEKDHELVEFLQKKFAKKISARSLVLIHGDILKFSPKDFNLKSGIYKLIANIPYNITGAILKKFLSGDEQPSMMVIMVQHEVAQRIVARSRKGGTSKESILSISVKAYGEPRMIAKVPARYFSPAPEVDSAIIVIKNISKNLFRREGVDEKKFWETVRAGFAHKRKILVGNLRIFDKKIDWNRVFREKSIKEKARAEDLTLKDWISLAKFTN</sequence>
<proteinExistence type="inferred from homology"/>
<dbReference type="SMART" id="SM00650">
    <property type="entry name" value="rADc"/>
    <property type="match status" value="1"/>
</dbReference>
<dbReference type="InterPro" id="IPR020596">
    <property type="entry name" value="rRNA_Ade_Mease_Trfase_CS"/>
</dbReference>
<dbReference type="GO" id="GO:0005829">
    <property type="term" value="C:cytosol"/>
    <property type="evidence" value="ECO:0007669"/>
    <property type="project" value="TreeGrafter"/>
</dbReference>
<comment type="subcellular location">
    <subcellularLocation>
        <location evidence="7">Cytoplasm</location>
    </subcellularLocation>
</comment>
<accession>A0A1F6X348</accession>
<evidence type="ECO:0000256" key="2">
    <source>
        <dbReference type="ARBA" id="ARBA00022552"/>
    </source>
</evidence>
<dbReference type="Gene3D" id="1.10.8.100">
    <property type="entry name" value="Ribosomal RNA adenine dimethylase-like, domain 2"/>
    <property type="match status" value="1"/>
</dbReference>
<feature type="binding site" evidence="7 8">
    <location>
        <position position="89"/>
    </location>
    <ligand>
        <name>S-adenosyl-L-methionine</name>
        <dbReference type="ChEBI" id="CHEBI:59789"/>
    </ligand>
</feature>
<feature type="binding site" evidence="7 8">
    <location>
        <position position="61"/>
    </location>
    <ligand>
        <name>S-adenosyl-L-methionine</name>
        <dbReference type="ChEBI" id="CHEBI:59789"/>
    </ligand>
</feature>
<feature type="binding site" evidence="7 8">
    <location>
        <position position="110"/>
    </location>
    <ligand>
        <name>S-adenosyl-L-methionine</name>
        <dbReference type="ChEBI" id="CHEBI:59789"/>
    </ligand>
</feature>
<keyword evidence="3 7" id="KW-0489">Methyltransferase</keyword>
<dbReference type="PROSITE" id="PS01131">
    <property type="entry name" value="RRNA_A_DIMETH"/>
    <property type="match status" value="1"/>
</dbReference>
<evidence type="ECO:0000313" key="11">
    <source>
        <dbReference type="Proteomes" id="UP000176423"/>
    </source>
</evidence>
<dbReference type="InterPro" id="IPR011530">
    <property type="entry name" value="rRNA_adenine_dimethylase"/>
</dbReference>
<dbReference type="Gene3D" id="3.40.50.150">
    <property type="entry name" value="Vaccinia Virus protein VP39"/>
    <property type="match status" value="1"/>
</dbReference>
<protein>
    <recommendedName>
        <fullName evidence="7">Ribosomal RNA small subunit methyltransferase A</fullName>
        <ecNumber evidence="7">2.1.1.182</ecNumber>
    </recommendedName>
    <alternativeName>
        <fullName evidence="7">16S rRNA (adenine(1518)-N(6)/adenine(1519)-N(6))-dimethyltransferase</fullName>
    </alternativeName>
    <alternativeName>
        <fullName evidence="7">16S rRNA dimethyladenosine transferase</fullName>
    </alternativeName>
    <alternativeName>
        <fullName evidence="7">16S rRNA dimethylase</fullName>
    </alternativeName>
    <alternativeName>
        <fullName evidence="7">S-adenosylmethionine-6-N', N'-adenosyl(rRNA) dimethyltransferase</fullName>
    </alternativeName>
</protein>
<comment type="function">
    <text evidence="7">Specifically dimethylates two adjacent adenosines (A1518 and A1519) in the loop of a conserved hairpin near the 3'-end of 16S rRNA in the 30S particle. May play a critical role in biogenesis of 30S subunits.</text>
</comment>
<evidence type="ECO:0000313" key="10">
    <source>
        <dbReference type="EMBL" id="OGI88556.1"/>
    </source>
</evidence>
<dbReference type="GO" id="GO:0052908">
    <property type="term" value="F:16S rRNA (adenine(1518)-N(6)/adenine(1519)-N(6))-dimethyltransferase activity"/>
    <property type="evidence" value="ECO:0007669"/>
    <property type="project" value="UniProtKB-EC"/>
</dbReference>
<dbReference type="InterPro" id="IPR029063">
    <property type="entry name" value="SAM-dependent_MTases_sf"/>
</dbReference>
<dbReference type="NCBIfam" id="TIGR00755">
    <property type="entry name" value="ksgA"/>
    <property type="match status" value="1"/>
</dbReference>
<evidence type="ECO:0000256" key="4">
    <source>
        <dbReference type="ARBA" id="ARBA00022679"/>
    </source>
</evidence>
<keyword evidence="4 7" id="KW-0808">Transferase</keyword>
<dbReference type="EC" id="2.1.1.182" evidence="7"/>
<comment type="similarity">
    <text evidence="7">Belongs to the class I-like SAM-binding methyltransferase superfamily. rRNA adenine N(6)-methyltransferase family. RsmA subfamily.</text>
</comment>
<dbReference type="CDD" id="cd02440">
    <property type="entry name" value="AdoMet_MTases"/>
    <property type="match status" value="1"/>
</dbReference>
<feature type="binding site" evidence="7 8">
    <location>
        <position position="13"/>
    </location>
    <ligand>
        <name>S-adenosyl-L-methionine</name>
        <dbReference type="ChEBI" id="CHEBI:59789"/>
    </ligand>
</feature>
<dbReference type="PROSITE" id="PS51689">
    <property type="entry name" value="SAM_RNA_A_N6_MT"/>
    <property type="match status" value="1"/>
</dbReference>
<dbReference type="SUPFAM" id="SSF53335">
    <property type="entry name" value="S-adenosyl-L-methionine-dependent methyltransferases"/>
    <property type="match status" value="1"/>
</dbReference>
<reference evidence="10 11" key="1">
    <citation type="journal article" date="2016" name="Nat. Commun.">
        <title>Thousands of microbial genomes shed light on interconnected biogeochemical processes in an aquifer system.</title>
        <authorList>
            <person name="Anantharaman K."/>
            <person name="Brown C.T."/>
            <person name="Hug L.A."/>
            <person name="Sharon I."/>
            <person name="Castelle C.J."/>
            <person name="Probst A.J."/>
            <person name="Thomas B.C."/>
            <person name="Singh A."/>
            <person name="Wilkins M.J."/>
            <person name="Karaoz U."/>
            <person name="Brodie E.L."/>
            <person name="Williams K.H."/>
            <person name="Hubbard S.S."/>
            <person name="Banfield J.F."/>
        </authorList>
    </citation>
    <scope>NUCLEOTIDE SEQUENCE [LARGE SCALE GENOMIC DNA]</scope>
</reference>
<dbReference type="Proteomes" id="UP000176423">
    <property type="component" value="Unassembled WGS sequence"/>
</dbReference>
<comment type="catalytic activity">
    <reaction evidence="7">
        <text>adenosine(1518)/adenosine(1519) in 16S rRNA + 4 S-adenosyl-L-methionine = N(6)-dimethyladenosine(1518)/N(6)-dimethyladenosine(1519) in 16S rRNA + 4 S-adenosyl-L-homocysteine + 4 H(+)</text>
        <dbReference type="Rhea" id="RHEA:19609"/>
        <dbReference type="Rhea" id="RHEA-COMP:10232"/>
        <dbReference type="Rhea" id="RHEA-COMP:10233"/>
        <dbReference type="ChEBI" id="CHEBI:15378"/>
        <dbReference type="ChEBI" id="CHEBI:57856"/>
        <dbReference type="ChEBI" id="CHEBI:59789"/>
        <dbReference type="ChEBI" id="CHEBI:74411"/>
        <dbReference type="ChEBI" id="CHEBI:74493"/>
        <dbReference type="EC" id="2.1.1.182"/>
    </reaction>
</comment>
<keyword evidence="5 7" id="KW-0949">S-adenosyl-L-methionine</keyword>